<feature type="domain" description="Metallo-beta-lactamase" evidence="1">
    <location>
        <begin position="47"/>
        <end position="163"/>
    </location>
</feature>
<dbReference type="SUPFAM" id="SSF56281">
    <property type="entry name" value="Metallo-hydrolase/oxidoreductase"/>
    <property type="match status" value="1"/>
</dbReference>
<reference evidence="2" key="1">
    <citation type="journal article" date="2014" name="Front. Microbiol.">
        <title>High frequency of phylogenetically diverse reductive dehalogenase-homologous genes in deep subseafloor sedimentary metagenomes.</title>
        <authorList>
            <person name="Kawai M."/>
            <person name="Futagami T."/>
            <person name="Toyoda A."/>
            <person name="Takaki Y."/>
            <person name="Nishi S."/>
            <person name="Hori S."/>
            <person name="Arai W."/>
            <person name="Tsubouchi T."/>
            <person name="Morono Y."/>
            <person name="Uchiyama I."/>
            <person name="Ito T."/>
            <person name="Fujiyama A."/>
            <person name="Inagaki F."/>
            <person name="Takami H."/>
        </authorList>
    </citation>
    <scope>NUCLEOTIDE SEQUENCE</scope>
    <source>
        <strain evidence="2">Expedition CK06-06</strain>
    </source>
</reference>
<dbReference type="Gene3D" id="3.60.15.10">
    <property type="entry name" value="Ribonuclease Z/Hydroxyacylglutathione hydrolase-like"/>
    <property type="match status" value="1"/>
</dbReference>
<feature type="non-terminal residue" evidence="2">
    <location>
        <position position="164"/>
    </location>
</feature>
<organism evidence="2">
    <name type="scientific">marine sediment metagenome</name>
    <dbReference type="NCBI Taxonomy" id="412755"/>
    <lineage>
        <taxon>unclassified sequences</taxon>
        <taxon>metagenomes</taxon>
        <taxon>ecological metagenomes</taxon>
    </lineage>
</organism>
<proteinExistence type="predicted"/>
<name>X0SQX2_9ZZZZ</name>
<dbReference type="Pfam" id="PF00753">
    <property type="entry name" value="Lactamase_B"/>
    <property type="match status" value="1"/>
</dbReference>
<dbReference type="InterPro" id="IPR036866">
    <property type="entry name" value="RibonucZ/Hydroxyglut_hydro"/>
</dbReference>
<dbReference type="PANTHER" id="PTHR23131">
    <property type="entry name" value="ENDORIBONUCLEASE LACTB2"/>
    <property type="match status" value="1"/>
</dbReference>
<accession>X0SQX2</accession>
<dbReference type="PANTHER" id="PTHR23131:SF0">
    <property type="entry name" value="ENDORIBONUCLEASE LACTB2"/>
    <property type="match status" value="1"/>
</dbReference>
<evidence type="ECO:0000313" key="2">
    <source>
        <dbReference type="EMBL" id="GAF83488.1"/>
    </source>
</evidence>
<dbReference type="InterPro" id="IPR001279">
    <property type="entry name" value="Metallo-B-lactamas"/>
</dbReference>
<dbReference type="InterPro" id="IPR050662">
    <property type="entry name" value="Sec-metab_biosynth-thioest"/>
</dbReference>
<protein>
    <recommendedName>
        <fullName evidence="1">Metallo-beta-lactamase domain-containing protein</fullName>
    </recommendedName>
</protein>
<dbReference type="AlphaFoldDB" id="X0SQX2"/>
<dbReference type="EMBL" id="BARS01004794">
    <property type="protein sequence ID" value="GAF83488.1"/>
    <property type="molecule type" value="Genomic_DNA"/>
</dbReference>
<comment type="caution">
    <text evidence="2">The sequence shown here is derived from an EMBL/GenBank/DDBJ whole genome shotgun (WGS) entry which is preliminary data.</text>
</comment>
<dbReference type="CDD" id="cd16278">
    <property type="entry name" value="metallo-hydrolase-like_MBL-fold"/>
    <property type="match status" value="1"/>
</dbReference>
<sequence>MNTSEQGAHSGSKLSFKTEMSFDYGVAVDVAPGVRRIVANNPGPFTFKGTNTYLVGRGDVAIIDPGPDEKAHLEAIAEATKGERISHILITHTHRDHIDALKPLKSQTNAPVLAFGPTGKPRGVRTTSPSGKAFVDLDFTPDEQMKNGDMIQGRGWALDVIHTP</sequence>
<evidence type="ECO:0000259" key="1">
    <source>
        <dbReference type="Pfam" id="PF00753"/>
    </source>
</evidence>
<gene>
    <name evidence="2" type="ORF">S01H1_09378</name>
</gene>